<dbReference type="PROSITE" id="PS50234">
    <property type="entry name" value="VWFA"/>
    <property type="match status" value="12"/>
</dbReference>
<dbReference type="InterPro" id="IPR000562">
    <property type="entry name" value="FN_type2_dom"/>
</dbReference>
<feature type="domain" description="EGF-like" evidence="14">
    <location>
        <begin position="1116"/>
        <end position="1153"/>
    </location>
</feature>
<feature type="disulfide bond" evidence="9">
    <location>
        <begin position="1405"/>
        <end position="1414"/>
    </location>
</feature>
<evidence type="ECO:0000259" key="13">
    <source>
        <dbReference type="PROSITE" id="PS50022"/>
    </source>
</evidence>
<dbReference type="GO" id="GO:0048667">
    <property type="term" value="P:cell morphogenesis involved in neuron differentiation"/>
    <property type="evidence" value="ECO:0007669"/>
    <property type="project" value="UniProtKB-ARBA"/>
</dbReference>
<dbReference type="InterPro" id="IPR008979">
    <property type="entry name" value="Galactose-bd-like_sf"/>
</dbReference>
<dbReference type="FunFam" id="2.10.25.10:FF:000321">
    <property type="entry name" value="Protein delta homolog 1"/>
    <property type="match status" value="1"/>
</dbReference>
<comment type="caution">
    <text evidence="17">The sequence shown here is derived from an EMBL/GenBank/DDBJ whole genome shotgun (WGS) entry which is preliminary data.</text>
</comment>
<dbReference type="CDD" id="cd01472">
    <property type="entry name" value="vWA_collagen"/>
    <property type="match status" value="1"/>
</dbReference>
<feature type="disulfide bond" evidence="9">
    <location>
        <begin position="2012"/>
        <end position="2021"/>
    </location>
</feature>
<dbReference type="FunFam" id="2.10.25.10:FF:000172">
    <property type="entry name" value="FAT atypical cadherin 3"/>
    <property type="match status" value="1"/>
</dbReference>
<feature type="domain" description="EGF-like" evidence="14">
    <location>
        <begin position="1417"/>
        <end position="1453"/>
    </location>
</feature>
<dbReference type="GO" id="GO:0005576">
    <property type="term" value="C:extracellular region"/>
    <property type="evidence" value="ECO:0007669"/>
    <property type="project" value="UniProtKB-SubCell"/>
</dbReference>
<evidence type="ECO:0000256" key="5">
    <source>
        <dbReference type="ARBA" id="ARBA00022729"/>
    </source>
</evidence>
<dbReference type="SUPFAM" id="SSF57184">
    <property type="entry name" value="Growth factor receptor domain"/>
    <property type="match status" value="4"/>
</dbReference>
<feature type="domain" description="EGF-like" evidence="14">
    <location>
        <begin position="3666"/>
        <end position="3705"/>
    </location>
</feature>
<evidence type="ECO:0000256" key="2">
    <source>
        <dbReference type="ARBA" id="ARBA00022473"/>
    </source>
</evidence>
<feature type="domain" description="EGF-like" evidence="14">
    <location>
        <begin position="321"/>
        <end position="357"/>
    </location>
</feature>
<dbReference type="Gene3D" id="3.40.50.410">
    <property type="entry name" value="von Willebrand factor, type A domain"/>
    <property type="match status" value="12"/>
</dbReference>
<feature type="domain" description="EGF-like" evidence="14">
    <location>
        <begin position="1945"/>
        <end position="1984"/>
    </location>
</feature>
<dbReference type="Pfam" id="PF00092">
    <property type="entry name" value="VWA"/>
    <property type="match status" value="12"/>
</dbReference>
<organism evidence="17 18">
    <name type="scientific">Pocillopora damicornis</name>
    <name type="common">Cauliflower coral</name>
    <name type="synonym">Millepora damicornis</name>
    <dbReference type="NCBI Taxonomy" id="46731"/>
    <lineage>
        <taxon>Eukaryota</taxon>
        <taxon>Metazoa</taxon>
        <taxon>Cnidaria</taxon>
        <taxon>Anthozoa</taxon>
        <taxon>Hexacorallia</taxon>
        <taxon>Scleractinia</taxon>
        <taxon>Astrocoeniina</taxon>
        <taxon>Pocilloporidae</taxon>
        <taxon>Pocillopora</taxon>
    </lineage>
</organism>
<dbReference type="Pfam" id="PF00040">
    <property type="entry name" value="fn2"/>
    <property type="match status" value="1"/>
</dbReference>
<dbReference type="Pfam" id="PF12661">
    <property type="entry name" value="hEGF"/>
    <property type="match status" value="3"/>
</dbReference>
<dbReference type="GO" id="GO:0016358">
    <property type="term" value="P:dendrite development"/>
    <property type="evidence" value="ECO:0007669"/>
    <property type="project" value="UniProtKB-ARBA"/>
</dbReference>
<dbReference type="PROSITE" id="PS50026">
    <property type="entry name" value="EGF_3"/>
    <property type="match status" value="32"/>
</dbReference>
<dbReference type="PROSITE" id="PS00022">
    <property type="entry name" value="EGF_1"/>
    <property type="match status" value="29"/>
</dbReference>
<evidence type="ECO:0000256" key="4">
    <source>
        <dbReference type="ARBA" id="ARBA00022536"/>
    </source>
</evidence>
<feature type="domain" description="EGF-like" evidence="14">
    <location>
        <begin position="2213"/>
        <end position="2249"/>
    </location>
</feature>
<keyword evidence="3" id="KW-0964">Secreted</keyword>
<evidence type="ECO:0000256" key="7">
    <source>
        <dbReference type="ARBA" id="ARBA00023157"/>
    </source>
</evidence>
<feature type="disulfide bond" evidence="9">
    <location>
        <begin position="885"/>
        <end position="894"/>
    </location>
</feature>
<feature type="disulfide bond" evidence="9">
    <location>
        <begin position="832"/>
        <end position="841"/>
    </location>
</feature>
<keyword evidence="2" id="KW-0217">Developmental protein</keyword>
<feature type="domain" description="F5/8 type C" evidence="13">
    <location>
        <begin position="2252"/>
        <end position="2409"/>
    </location>
</feature>
<evidence type="ECO:0000256" key="11">
    <source>
        <dbReference type="SAM" id="MobiDB-lite"/>
    </source>
</evidence>
<dbReference type="GO" id="GO:0009887">
    <property type="term" value="P:animal organ morphogenesis"/>
    <property type="evidence" value="ECO:0007669"/>
    <property type="project" value="UniProtKB-ARBA"/>
</dbReference>
<dbReference type="EMBL" id="RCHS01001212">
    <property type="protein sequence ID" value="RMX54731.1"/>
    <property type="molecule type" value="Genomic_DNA"/>
</dbReference>
<feature type="domain" description="EGF-like" evidence="14">
    <location>
        <begin position="1078"/>
        <end position="1114"/>
    </location>
</feature>
<feature type="disulfide bond" evidence="9">
    <location>
        <begin position="2890"/>
        <end position="2899"/>
    </location>
</feature>
<dbReference type="PANTHER" id="PTHR24020">
    <property type="entry name" value="COLLAGEN ALPHA"/>
    <property type="match status" value="1"/>
</dbReference>
<feature type="domain" description="VWFA" evidence="15">
    <location>
        <begin position="2031"/>
        <end position="2204"/>
    </location>
</feature>
<dbReference type="CDD" id="cd00062">
    <property type="entry name" value="FN2"/>
    <property type="match status" value="1"/>
</dbReference>
<feature type="domain" description="Fibronectin type-II" evidence="16">
    <location>
        <begin position="3318"/>
        <end position="3364"/>
    </location>
</feature>
<feature type="domain" description="EGF-like" evidence="14">
    <location>
        <begin position="284"/>
        <end position="320"/>
    </location>
</feature>
<keyword evidence="12" id="KW-1133">Transmembrane helix</keyword>
<feature type="domain" description="EGF-like" evidence="14">
    <location>
        <begin position="3630"/>
        <end position="3664"/>
    </location>
</feature>
<keyword evidence="7 9" id="KW-1015">Disulfide bond</keyword>
<dbReference type="GO" id="GO:0005509">
    <property type="term" value="F:calcium ion binding"/>
    <property type="evidence" value="ECO:0007669"/>
    <property type="project" value="InterPro"/>
</dbReference>
<feature type="disulfide bond" evidence="9">
    <location>
        <begin position="1933"/>
        <end position="1942"/>
    </location>
</feature>
<feature type="domain" description="EGF-like" evidence="14">
    <location>
        <begin position="807"/>
        <end position="842"/>
    </location>
</feature>
<feature type="domain" description="VWFA" evidence="15">
    <location>
        <begin position="1724"/>
        <end position="1907"/>
    </location>
</feature>
<dbReference type="PRINTS" id="PR00453">
    <property type="entry name" value="VWFADOMAIN"/>
</dbReference>
<dbReference type="SUPFAM" id="SSF49785">
    <property type="entry name" value="Galactose-binding domain-like"/>
    <property type="match status" value="4"/>
</dbReference>
<feature type="compositionally biased region" description="Acidic residues" evidence="11">
    <location>
        <begin position="2608"/>
        <end position="2630"/>
    </location>
</feature>
<feature type="domain" description="EGF-like" evidence="14">
    <location>
        <begin position="3916"/>
        <end position="3953"/>
    </location>
</feature>
<evidence type="ECO:0000256" key="8">
    <source>
        <dbReference type="ARBA" id="ARBA00023180"/>
    </source>
</evidence>
<dbReference type="InterPro" id="IPR050525">
    <property type="entry name" value="ECM_Assembly_Org"/>
</dbReference>
<feature type="disulfide bond" evidence="9">
    <location>
        <begin position="608"/>
        <end position="617"/>
    </location>
</feature>
<reference evidence="17 18" key="1">
    <citation type="journal article" date="2018" name="Sci. Rep.">
        <title>Comparative analysis of the Pocillopora damicornis genome highlights role of immune system in coral evolution.</title>
        <authorList>
            <person name="Cunning R."/>
            <person name="Bay R.A."/>
            <person name="Gillette P."/>
            <person name="Baker A.C."/>
            <person name="Traylor-Knowles N."/>
        </authorList>
    </citation>
    <scope>NUCLEOTIDE SEQUENCE [LARGE SCALE GENOMIC DNA]</scope>
    <source>
        <strain evidence="17">RSMAS</strain>
        <tissue evidence="17">Whole animal</tissue>
    </source>
</reference>
<keyword evidence="5" id="KW-0732">Signal</keyword>
<evidence type="ECO:0000313" key="17">
    <source>
        <dbReference type="EMBL" id="RMX54731.1"/>
    </source>
</evidence>
<feature type="disulfide bond" evidence="9">
    <location>
        <begin position="1143"/>
        <end position="1152"/>
    </location>
</feature>
<dbReference type="PROSITE" id="PS01187">
    <property type="entry name" value="EGF_CA"/>
    <property type="match status" value="5"/>
</dbReference>
<feature type="domain" description="EGF-like" evidence="14">
    <location>
        <begin position="1379"/>
        <end position="1415"/>
    </location>
</feature>
<gene>
    <name evidence="17" type="ORF">pdam_00011525</name>
</gene>
<dbReference type="OrthoDB" id="6132182at2759"/>
<dbReference type="FunFam" id="2.10.25.10:FF:000004">
    <property type="entry name" value="Neurogenic locus notch 1"/>
    <property type="match status" value="1"/>
</dbReference>
<dbReference type="Gene3D" id="2.10.25.10">
    <property type="entry name" value="Laminin"/>
    <property type="match status" value="29"/>
</dbReference>
<feature type="disulfide bond" evidence="9">
    <location>
        <begin position="273"/>
        <end position="282"/>
    </location>
</feature>
<dbReference type="InterPro" id="IPR002035">
    <property type="entry name" value="VWF_A"/>
</dbReference>
<feature type="domain" description="EGF-like" evidence="14">
    <location>
        <begin position="4183"/>
        <end position="4219"/>
    </location>
</feature>
<feature type="disulfide bond" evidence="9">
    <location>
        <begin position="1666"/>
        <end position="1675"/>
    </location>
</feature>
<feature type="domain" description="EGF-like" evidence="14">
    <location>
        <begin position="19"/>
        <end position="55"/>
    </location>
</feature>
<feature type="disulfide bond" evidence="9">
    <location>
        <begin position="347"/>
        <end position="356"/>
    </location>
</feature>
<name>A0A3M6UM76_POCDA</name>
<dbReference type="CDD" id="cd01450">
    <property type="entry name" value="vWFA_subfamily_ECM"/>
    <property type="match status" value="5"/>
</dbReference>
<proteinExistence type="predicted"/>
<evidence type="ECO:0000313" key="18">
    <source>
        <dbReference type="Proteomes" id="UP000275408"/>
    </source>
</evidence>
<evidence type="ECO:0000256" key="12">
    <source>
        <dbReference type="SAM" id="Phobius"/>
    </source>
</evidence>
<feature type="disulfide bond" evidence="9">
    <location>
        <begin position="568"/>
        <end position="577"/>
    </location>
</feature>
<feature type="region of interest" description="Disordered" evidence="11">
    <location>
        <begin position="2604"/>
        <end position="2630"/>
    </location>
</feature>
<feature type="domain" description="VWFA" evidence="15">
    <location>
        <begin position="2694"/>
        <end position="2863"/>
    </location>
</feature>
<dbReference type="PROSITE" id="PS01186">
    <property type="entry name" value="EGF_2"/>
    <property type="match status" value="13"/>
</dbReference>
<feature type="domain" description="EGF-like" evidence="14">
    <location>
        <begin position="580"/>
        <end position="618"/>
    </location>
</feature>
<feature type="disulfide bond" evidence="9">
    <location>
        <begin position="2239"/>
        <end position="2248"/>
    </location>
</feature>
<feature type="domain" description="VWFA" evidence="15">
    <location>
        <begin position="626"/>
        <end position="804"/>
    </location>
</feature>
<feature type="domain" description="EGF-like" evidence="14">
    <location>
        <begin position="359"/>
        <end position="396"/>
    </location>
</feature>
<feature type="disulfide bond" evidence="9">
    <location>
        <begin position="811"/>
        <end position="821"/>
    </location>
</feature>
<dbReference type="InterPro" id="IPR036943">
    <property type="entry name" value="FN_type2_sf"/>
</dbReference>
<feature type="domain" description="EGF-like" evidence="14">
    <location>
        <begin position="3956"/>
        <end position="3992"/>
    </location>
</feature>
<dbReference type="InterPro" id="IPR000742">
    <property type="entry name" value="EGF"/>
</dbReference>
<dbReference type="InterPro" id="IPR013032">
    <property type="entry name" value="EGF-like_CS"/>
</dbReference>
<dbReference type="FunFam" id="2.10.25.10:FF:000434">
    <property type="entry name" value="Predicted protein"/>
    <property type="match status" value="1"/>
</dbReference>
<comment type="caution">
    <text evidence="10">Lacks conserved residue(s) required for the propagation of feature annotation.</text>
</comment>
<dbReference type="CDD" id="cd00054">
    <property type="entry name" value="EGF_CA"/>
    <property type="match status" value="27"/>
</dbReference>
<evidence type="ECO:0000256" key="1">
    <source>
        <dbReference type="ARBA" id="ARBA00004613"/>
    </source>
</evidence>
<dbReference type="PROSITE" id="PS00010">
    <property type="entry name" value="ASX_HYDROXYL"/>
    <property type="match status" value="11"/>
</dbReference>
<sequence>MEVYARTTDPVSSPQTAFIKDHCFGNPCLNNGTCQSNPENYTCSCPPSYTGKSCAGLLNKKRPQQNLTEPNAHFSLLCLVYFGVLELRKCHVKSSQLPLLQSIGFGISELPAVKKYAVQRSTQHNETQKRDYCHSHPCRHNGTCHNLPNDYKCECPLGLTGVNCEEGVLTGTRYFLSTSPFRVRLITAMKTLATIMEPVLMILKITFAIVLPTLQDKTAKLCDWSKTCETLGQSDNKNLTKGHFHVLLNYCYNSPCQNNGTCQNLDEGRNCTCASGYSGTSCEVVDSCFNNQCLNSGTCLNSENGYNCTCLAGFSGRNCEVEDLCVSLPCKNGGVCTSFDGDYNCDCTLGLRGKNCEEDIDECFNNPCLNGAYGCRNTFGSYECICAPNFTGIHCQIGLATDIFDLMFLFDGSAHLGYHLFRKTLQFANTILSDYNISQHQTNVAAAVYATTAVIGFNFTEHYDDSTVTAAIENLPFINETTASIENALRLARRQIFETGRENVPDVLVVFVGHLLIGDFTEVSKDLRDKGIKIVVVGIGDVVDPCASFPCRFGGNCSRTARNYTCSCPVGFEGPTCEEDVNECLIDAPNCTHGTSCINTLGGYQCVCIGGRYGANCQYAFDTKLDIAFLIDGSQSVTKETFLTFTSFTNAVTASLNVSEDETHASVTVYGDNSILVANLNDHFNQSSLEKAVDKTMYPASVQSNLGDAMLYVTSILHNASISRPKVQKVLVILTASKSHDEIAVPSYLLLKNYNVTVFTIAVGSEYSLGQVKEISSDPDSDHILTYDSGKELRFEVAHFKERMAEALDPCSGNPCMNGTCESSESGYVCICHPGYSGMKCDKVHDPCNPDPCKNADIKECSLPHKICQNGGTCEERMGDYHCNCTGGYAGKNCDKVFKETMIDMVFMIDGSSNQNTGNRYFVYIINIIKFILGYLHDPNTRIGVVLYSSVMKTESYYNYTRNQTLQSLENLPTLPPGSLIGKSLNYTRQEFFNNSRKNAHRVLVVFTAGTSNDGVAVASKLLHNMNVTILVVAMGDWYDIKQVEVVASQPHLNTIVFTSYYQLVHMSWKIHEMICEAVDHCFSSPCMNNGTCHNSLHGYECACPKGVKGTHCEEVIDNCVVNNTCSEGQVCISQVGSHECVCLDGFYGKKCDKACNTTMDLVFLADGTEGAKMENFLRIIRLIKNVAKVLHVSEQGAHVGLVLYGDDSQIILNLNYHFSYTDLYKVISKIYLLNKKKRYVGKGLKYVKDEVFAKYGRNGVPKVIILLQNKRSDDAIGEISQAIKKYGVKIFAVGNGDKMAKGQLKEIASKPMSMYYKYSKSWDIDTALFTEEMKDSVCMALNPCSSSPCRNNGTCVPNEDGYRCNCPQGYSGSRCDQEISPCFPNPCQNGGHCIRSGYSYTCNCVAGFTSDNCEDDINECDSDPCQNNGHCNNLPGSYQCACPSGYLGTNCQSVCKHQKFNLAFLVDGSASMKTLNSSAAFQYKQLVKSVIDFYKVDKEDTNVGLVVYSSITITKFTFQTHYAKPDINQMIDSMDYPANGTYTGSALMAVQNDLFAQAQSGRHNCLVTLTDGVSNDDVSLPSAHLRAMKVVTLAVGVGEFYAAEELQLIASTPSNVFEAPSYDQLPSTADRIKETLCNAVDHCYSNPCNNGGTCESLMDSYECACPSGYTGVNCEMDINECADMGCGDRKICINFPGTSFCNCRPGFFDKENSCNREYSGTFNIGFLVYTGGDVDSYQKGNFKKLVGFVKGIVKTLKDDGDESRIGIIGYSDTPYLKNRLDNTTHSELEAELDNLNTTGKGRYIGKALELTSRELFNQSNGVTGRKSRDIVVVIVDGSSADDIAVPSFTLKENNVTIFSVGIGRYKSGQLNEMASEPNSEHVFTTNDYEGLGPVMASLKDAIVKDVDPCSINPCFNGGSCVNHPSGNYTCICKSGWAGKQCEVAGSPCILSQLPCYNNGNCTIGDDGTPHCQCVLGWNGTNCEKDLDECTKNPCFNGGQCMNTPGSYYCKCPVKFTGEHCQTRCEGQFVNVGFLIDGSASVELSGSGNFNKTLEFVKGFIDYLDVSEERAHVGLAVFSTDVYQVFNFGEYHNSSEAGRAVNGVRYPNQGRHIGKALNYMRHKMFSEPKLRRDVSNYLVLITSGSSYDLIRTPAKELRDKNVTIFAVGVGDDYDEDELREISGDDGRLVYRTTFVGLENLKTELKRKICSLEDHGTCNSSPCINEGTCINTGRSYRCECSRGYYGQECQFGCGFRELGLKVPNERRIPDDDITASSQKEEGRAAYRGRIGVETMGTWKDGWCASVVDTAPYLQVFFGYLTNVSVIETEGVTDDSTNSWVESYYVSMSNDSQPGSFVNYTEQGVTRIFHANDDIQGKNLSLEGTRAHYIRIHPVSFTGSSACVRIALYGCDSEDFPSSGILLRRVNNETPEESAGFDRIIAVIPAVFGALLLGGSLLFLIRYLRKRSSRQMKGYSTMEEEEGIYQTIPSDLPMYEVQTVAIEMGPDKALNSIGIWNEAYESYVRDEEEEEGIERHYQSLDDEEYEHIYENLPSAFEVQTLSVEVNGKEVVPGEVHSENAFYESVYPESKLEEKRRKQGIFELPRYRELSEEEDDDYDDNEDNGSDNEGYEDFYDNIFFPEEPSEDQKKRTLTFSPQQTAEDGIFSYENKIFSFDRRTTTLEEIQRKKTICSTEMNVVFSVEGSYTLSEANFQNIFSFIFNLSSNFDLATNKTWIITLAGNETRVYKTKEDLKNATAPHFPNSSQVSLGKLLESVKDWLYGNYSRMDVATIVVVITSQKSDDDIAIPTINLKNSNVTLFSVAIGSQVSLGQLSEIASNPKEHHLLQATNTRELSENFNLTLARRIFVDKCVSSPCSNNGNCTSFTGGYKCTCPPEFQGDTCEMSISVEHLLLGCFKNASQTIPSLESDNATYLDGDFETRGNAVRKCALETAKKSYKLFVMHNLKACHSGPDAHLIDFTDLEGCDPGNEDEVYLVGAKCGDLLKDDLIHLSSSTIQGSSYNSSWRVPLLNGDYSWCPKEDDPVRKLKVDLGRETYLNKVTLQGKKDSVDYPDNYCFGSIVNGGQEQEIIRNESICLISLSTASSNAKTEVTPSPGSLEAQYLSFSPWRLFKGDGLCLRVDVFRKYNTSTKVSVLREAGNLIMCNHSNVRSGFSCPPLIDEPVAWCPNQSVALPFHHHFFQMDLGQPFNISKVIVQGAKDASEWPYKFCLRYGLNGSDLKELTQYQQECLLFKQTNEDLRGNSVRPRKFSVPRLVQSVSVQPKYATFGTNDGYCVRTEMTGCVTTTVDGEKVTEGCTHKTTRGKCCVFPFIYEGQMKYSCIKNNHNQPWCATTDNYDKDKLWDNCKATSPCHPMACQNGGKCVENLIKWSYKCICTEKYTGNHCEDDVDECFNIPCQNGGKCINRNGDYRCDCNHGNSGKNCHLDCKVNKVDLGILIDGSASVQFYGKDNFQIIKDSIKTFIRTFNVSSGLTRVGVIVFSTNATAVFKLDSYTTQSDVEQAIDNITYPAGGTYTGKALTKAAEDLFGPNSVRSSNVSKILVVVTDGVSTDDVTQPAALLKNINVVPYVVGIGSNYDVSQLEQIAVNATNRVFKTEFNSLSETFIRLRGKICQDLDKCADNPCRFGGVCQNNGLNCTCAQGFQGAECSEDVKECSNVSSNCTFGKRCTETFGGFECTCANSSLYGENCTRDCSNNGSTVLFLLDRGKNVGQDNIKHQIELIISVASSISIVDVAVISYATDADIVIRPGQASNLTEFSETLRSANYSMGYMKNLGVALQKAQVIEEIYNHSKPAVVVVMIMGKSNDDEAPYAAELKQRGVTVVAVPLDNNYNLAELNLLVSKPSTDHILATDVSNLKHFVSRTRDAVCKAWKPCTSSDCPPTHECKNNYGQDGGFRCIPPPSVCEPNPCKNGGKCQIVGYNVHNCTCPAGIGGVNCTEDIVNECDSAPCKNGGTCRNLLGAFTCNCTEEFSGKRCEIACSSQRFNLVFLVDGSGSIELQGKGNFQRSKDFLIALVREFEIGPDQTNVATVLYSQHYRIIHHLDTFKTLVGVENAIQGMGFPSGGTRTGQGLNVIRNEILKNLGAAREDVPKIVVVLTDGLSKDSVVGPSRALRDMGVTIITVGVGCCFYKPELNEMATDPDKDHVFEAKFSDLPKIVESLREKICSAVDVCRNNPCENNGTCSSLRDGFQCNCSSSWTGKNCSIDVDECSTNATKCNENQACHNYPGGSSCLCSDSRYGYNCTMRCNQTKADVAFLVDSSASINQGDKNNYQRIKDFIAGFVKSVAIGQNDTRIGLATFSSQNSFRVHFNFTEYSATEELVNAVQSIPYDAGGTYMGAALTRIRTDIFSMAREGIPKILIILTDGKSQDKVSVPSKSLRDEGVHIISIGVGNAVYSELADMASEPDNENIYKATFDSLSNIFGTLQETVCKVVQNNTDPCLSNPCQNGGKCERFTNKFNCTCLAGFTGDKCETVKKLDKCTPSPCLNGGRCANTNQTFRCFCALGYYGNRCESGCGFRELGLKIPNTRRIPDKHVTSSSQRNTGHSAHRGRIGIEVMGTWDDGWCSSQTDTTPYMQVFFGAYMYFISSDQENFKANTRISGKNVSLHGTSAHFVRIHPLNHTGLFACLRVAMYGCDKGGDFQEFPTTLAERLDNAAFAKDPLFDTHLAAIPIAVFVFLLLSSLFFLLLPLRTPSPSGPSVRENIIRFEQEPPQHGAIPLVPTYEVQSLSMELGEEPILQVEGVNTASNDAIFSYDNKIFSFDRQVGLASQGQSNLL</sequence>
<dbReference type="InterPro" id="IPR036465">
    <property type="entry name" value="vWFA_dom_sf"/>
</dbReference>
<feature type="domain" description="VWFA" evidence="15">
    <location>
        <begin position="904"/>
        <end position="1079"/>
    </location>
</feature>
<feature type="domain" description="VWFA" evidence="15">
    <location>
        <begin position="4001"/>
        <end position="4180"/>
    </location>
</feature>
<feature type="domain" description="EGF-like" evidence="14">
    <location>
        <begin position="857"/>
        <end position="895"/>
    </location>
</feature>
<feature type="disulfide bond" evidence="9">
    <location>
        <begin position="4478"/>
        <end position="4487"/>
    </location>
</feature>
<accession>A0A3M6UM76</accession>
<dbReference type="SUPFAM" id="SSF57196">
    <property type="entry name" value="EGF/Laminin"/>
    <property type="match status" value="15"/>
</dbReference>
<dbReference type="STRING" id="46731.A0A3M6UM76"/>
<dbReference type="InterPro" id="IPR013806">
    <property type="entry name" value="Kringle-like"/>
</dbReference>
<feature type="domain" description="VWFA" evidence="15">
    <location>
        <begin position="1161"/>
        <end position="1338"/>
    </location>
</feature>
<evidence type="ECO:0000256" key="3">
    <source>
        <dbReference type="ARBA" id="ARBA00022525"/>
    </source>
</evidence>
<dbReference type="FunFam" id="2.10.25.10:FF:000327">
    <property type="entry name" value="neurogenic locus notch homolog protein 4"/>
    <property type="match status" value="2"/>
</dbReference>
<feature type="disulfide bond" evidence="9">
    <location>
        <begin position="3430"/>
        <end position="3439"/>
    </location>
</feature>
<feature type="domain" description="EGF-like" evidence="14">
    <location>
        <begin position="4221"/>
        <end position="4259"/>
    </location>
</feature>
<dbReference type="SUPFAM" id="SSF53300">
    <property type="entry name" value="vWA-like"/>
    <property type="match status" value="12"/>
</dbReference>
<dbReference type="FunFam" id="2.10.25.10:FF:000125">
    <property type="entry name" value="Neurogenic locus notch protein-like"/>
    <property type="match status" value="1"/>
</dbReference>
<feature type="disulfide bond" evidence="9">
    <location>
        <begin position="4249"/>
        <end position="4258"/>
    </location>
</feature>
<feature type="disulfide bond" evidence="9">
    <location>
        <begin position="4518"/>
        <end position="4527"/>
    </location>
</feature>
<dbReference type="SMART" id="SM00059">
    <property type="entry name" value="FN2"/>
    <property type="match status" value="1"/>
</dbReference>
<feature type="domain" description="EGF-like" evidence="14">
    <location>
        <begin position="4492"/>
        <end position="4528"/>
    </location>
</feature>
<feature type="domain" description="EGF-like" evidence="14">
    <location>
        <begin position="1341"/>
        <end position="1377"/>
    </location>
</feature>
<dbReference type="GO" id="GO:0001764">
    <property type="term" value="P:neuron migration"/>
    <property type="evidence" value="ECO:0007669"/>
    <property type="project" value="UniProtKB-ARBA"/>
</dbReference>
<keyword evidence="18" id="KW-1185">Reference proteome</keyword>
<dbReference type="Gene3D" id="2.60.120.260">
    <property type="entry name" value="Galactose-binding domain-like"/>
    <property type="match status" value="4"/>
</dbReference>
<evidence type="ECO:0000256" key="9">
    <source>
        <dbReference type="PROSITE-ProRule" id="PRU00076"/>
    </source>
</evidence>
<dbReference type="FunFam" id="2.10.25.10:FF:000095">
    <property type="entry name" value="Notch, isoform B"/>
    <property type="match status" value="1"/>
</dbReference>
<dbReference type="PROSITE" id="PS51092">
    <property type="entry name" value="FN2_2"/>
    <property type="match status" value="1"/>
</dbReference>
<protein>
    <submittedName>
        <fullName evidence="17">Uncharacterized protein</fullName>
    </submittedName>
</protein>
<feature type="domain" description="EGF-like" evidence="14">
    <location>
        <begin position="1906"/>
        <end position="1943"/>
    </location>
</feature>
<dbReference type="PANTHER" id="PTHR24020:SF20">
    <property type="entry name" value="PH DOMAIN-CONTAINING PROTEIN"/>
    <property type="match status" value="1"/>
</dbReference>
<dbReference type="GO" id="GO:0043005">
    <property type="term" value="C:neuron projection"/>
    <property type="evidence" value="ECO:0007669"/>
    <property type="project" value="UniProtKB-ARBA"/>
</dbReference>
<feature type="domain" description="VWFA" evidence="15">
    <location>
        <begin position="3449"/>
        <end position="3627"/>
    </location>
</feature>
<evidence type="ECO:0000256" key="6">
    <source>
        <dbReference type="ARBA" id="ARBA00022737"/>
    </source>
</evidence>
<dbReference type="SMART" id="SM00181">
    <property type="entry name" value="EGF"/>
    <property type="match status" value="32"/>
</dbReference>
<feature type="domain" description="VWFA" evidence="15">
    <location>
        <begin position="4268"/>
        <end position="4441"/>
    </location>
</feature>
<evidence type="ECO:0000256" key="10">
    <source>
        <dbReference type="PROSITE-ProRule" id="PRU00479"/>
    </source>
</evidence>
<keyword evidence="12" id="KW-0472">Membrane</keyword>
<feature type="domain" description="VWFA" evidence="15">
    <location>
        <begin position="3714"/>
        <end position="3879"/>
    </location>
</feature>
<feature type="disulfide bond" evidence="9">
    <location>
        <begin position="1104"/>
        <end position="1113"/>
    </location>
</feature>
<feature type="disulfide bond" evidence="9">
    <location>
        <begin position="1974"/>
        <end position="1983"/>
    </location>
</feature>
<feature type="domain" description="F5/8 type C" evidence="13">
    <location>
        <begin position="3181"/>
        <end position="3299"/>
    </location>
</feature>
<comment type="subcellular location">
    <subcellularLocation>
        <location evidence="1">Secreted</location>
    </subcellularLocation>
</comment>
<feature type="domain" description="VWFA" evidence="15">
    <location>
        <begin position="405"/>
        <end position="544"/>
    </location>
</feature>
<feature type="disulfide bond" evidence="9">
    <location>
        <begin position="3392"/>
        <end position="3401"/>
    </location>
</feature>
<keyword evidence="8" id="KW-0325">Glycoprotein</keyword>
<dbReference type="InterPro" id="IPR009030">
    <property type="entry name" value="Growth_fac_rcpt_cys_sf"/>
</dbReference>
<keyword evidence="6" id="KW-0677">Repeat</keyword>
<dbReference type="Proteomes" id="UP000275408">
    <property type="component" value="Unassembled WGS sequence"/>
</dbReference>
<dbReference type="GO" id="GO:0048646">
    <property type="term" value="P:anatomical structure formation involved in morphogenesis"/>
    <property type="evidence" value="ECO:0007669"/>
    <property type="project" value="UniProtKB-ARBA"/>
</dbReference>
<feature type="disulfide bond" evidence="9">
    <location>
        <begin position="3654"/>
        <end position="3663"/>
    </location>
</feature>
<dbReference type="FunFam" id="2.10.25.10:FF:000255">
    <property type="entry name" value="Sushi, nidogen and EGF-like domains 1"/>
    <property type="match status" value="1"/>
</dbReference>
<dbReference type="FunFam" id="2.10.25.10:FF:000066">
    <property type="entry name" value="FAT atypical cadherin 4"/>
    <property type="match status" value="3"/>
</dbReference>
<feature type="domain" description="EGF-like" evidence="14">
    <location>
        <begin position="542"/>
        <end position="578"/>
    </location>
</feature>
<feature type="domain" description="EGF-like" evidence="14">
    <location>
        <begin position="3404"/>
        <end position="3440"/>
    </location>
</feature>
<feature type="domain" description="EGF-like" evidence="14">
    <location>
        <begin position="1640"/>
        <end position="1676"/>
    </location>
</feature>
<dbReference type="Pfam" id="PF07645">
    <property type="entry name" value="EGF_CA"/>
    <property type="match status" value="4"/>
</dbReference>
<dbReference type="InterPro" id="IPR000152">
    <property type="entry name" value="EGF-type_Asp/Asn_hydroxyl_site"/>
</dbReference>
<feature type="disulfide bond" evidence="9">
    <location>
        <begin position="3373"/>
        <end position="3390"/>
    </location>
</feature>
<feature type="disulfide bond" evidence="9">
    <location>
        <begin position="4209"/>
        <end position="4218"/>
    </location>
</feature>
<feature type="disulfide bond" evidence="9">
    <location>
        <begin position="386"/>
        <end position="395"/>
    </location>
</feature>
<feature type="domain" description="EGF-like" evidence="14">
    <location>
        <begin position="2864"/>
        <end position="2900"/>
    </location>
</feature>
<feature type="disulfide bond" evidence="9">
    <location>
        <begin position="3943"/>
        <end position="3952"/>
    </location>
</feature>
<dbReference type="Pfam" id="PF00008">
    <property type="entry name" value="EGF"/>
    <property type="match status" value="15"/>
</dbReference>
<feature type="domain" description="EGF-like" evidence="14">
    <location>
        <begin position="1986"/>
        <end position="2022"/>
    </location>
</feature>
<dbReference type="SMART" id="SM00179">
    <property type="entry name" value="EGF_CA"/>
    <property type="match status" value="30"/>
</dbReference>
<keyword evidence="12" id="KW-0812">Transmembrane</keyword>
<dbReference type="InterPro" id="IPR001881">
    <property type="entry name" value="EGF-like_Ca-bd_dom"/>
</dbReference>
<feature type="domain" description="EGF-like" evidence="14">
    <location>
        <begin position="1678"/>
        <end position="1716"/>
    </location>
</feature>
<dbReference type="Pfam" id="PF00754">
    <property type="entry name" value="F5_F8_type_C"/>
    <property type="match status" value="2"/>
</dbReference>
<dbReference type="InterPro" id="IPR000421">
    <property type="entry name" value="FA58C"/>
</dbReference>
<feature type="domain" description="EGF-like" evidence="14">
    <location>
        <begin position="247"/>
        <end position="283"/>
    </location>
</feature>
<feature type="domain" description="EGF-like" evidence="14">
    <location>
        <begin position="3364"/>
        <end position="3402"/>
    </location>
</feature>
<dbReference type="InterPro" id="IPR049883">
    <property type="entry name" value="NOTCH1_EGF-like"/>
</dbReference>
<dbReference type="FunFam" id="3.40.50.410:FF:000004">
    <property type="entry name" value="collagen alpha-6(VI) chain"/>
    <property type="match status" value="1"/>
</dbReference>
<feature type="domain" description="EGF-like" evidence="14">
    <location>
        <begin position="129"/>
        <end position="165"/>
    </location>
</feature>
<feature type="domain" description="EGF-like" evidence="14">
    <location>
        <begin position="4452"/>
        <end position="4488"/>
    </location>
</feature>
<feature type="disulfide bond" evidence="9">
    <location>
        <begin position="1367"/>
        <end position="1376"/>
    </location>
</feature>
<dbReference type="PROSITE" id="PS50022">
    <property type="entry name" value="FA58C_3"/>
    <property type="match status" value="3"/>
</dbReference>
<feature type="disulfide bond" evidence="9">
    <location>
        <begin position="1443"/>
        <end position="1452"/>
    </location>
</feature>
<feature type="domain" description="F5/8 type C" evidence="13">
    <location>
        <begin position="2987"/>
        <end position="3142"/>
    </location>
</feature>
<feature type="disulfide bond" evidence="9">
    <location>
        <begin position="155"/>
        <end position="164"/>
    </location>
</feature>
<dbReference type="InterPro" id="IPR018097">
    <property type="entry name" value="EGF_Ca-bd_CS"/>
</dbReference>
<dbReference type="Gene3D" id="2.10.10.10">
    <property type="entry name" value="Fibronectin, type II, collagen-binding"/>
    <property type="match status" value="1"/>
</dbReference>
<feature type="disulfide bond" evidence="9">
    <location>
        <begin position="45"/>
        <end position="54"/>
    </location>
</feature>
<feature type="disulfide bond" evidence="9">
    <location>
        <begin position="310"/>
        <end position="319"/>
    </location>
</feature>
<dbReference type="SUPFAM" id="SSF57440">
    <property type="entry name" value="Kringle-like"/>
    <property type="match status" value="1"/>
</dbReference>
<keyword evidence="4 9" id="KW-0245">EGF-like domain</keyword>
<evidence type="ECO:0000259" key="16">
    <source>
        <dbReference type="PROSITE" id="PS51092"/>
    </source>
</evidence>
<evidence type="ECO:0000259" key="14">
    <source>
        <dbReference type="PROSITE" id="PS50026"/>
    </source>
</evidence>
<feature type="disulfide bond" evidence="9">
    <location>
        <begin position="3982"/>
        <end position="3991"/>
    </location>
</feature>
<evidence type="ECO:0000259" key="15">
    <source>
        <dbReference type="PROSITE" id="PS50234"/>
    </source>
</evidence>
<dbReference type="SMART" id="SM00327">
    <property type="entry name" value="VWA"/>
    <property type="match status" value="12"/>
</dbReference>
<feature type="domain" description="VWFA" evidence="15">
    <location>
        <begin position="1462"/>
        <end position="1633"/>
    </location>
</feature>
<feature type="transmembrane region" description="Helical" evidence="12">
    <location>
        <begin position="4683"/>
        <end position="4704"/>
    </location>
</feature>